<feature type="domain" description="Zn(2)-C6 fungal-type" evidence="3">
    <location>
        <begin position="19"/>
        <end position="48"/>
    </location>
</feature>
<name>A0A2P4Z8M1_9HYPO</name>
<dbReference type="SUPFAM" id="SSF57701">
    <property type="entry name" value="Zn2/Cys6 DNA-binding domain"/>
    <property type="match status" value="1"/>
</dbReference>
<dbReference type="STRING" id="398673.A0A2P4Z8M1"/>
<dbReference type="GO" id="GO:0008270">
    <property type="term" value="F:zinc ion binding"/>
    <property type="evidence" value="ECO:0007669"/>
    <property type="project" value="InterPro"/>
</dbReference>
<evidence type="ECO:0000259" key="3">
    <source>
        <dbReference type="PROSITE" id="PS50048"/>
    </source>
</evidence>
<dbReference type="RefSeq" id="XP_024404446.1">
    <property type="nucleotide sequence ID" value="XM_024550817.1"/>
</dbReference>
<dbReference type="PANTHER" id="PTHR47431">
    <property type="entry name" value="ZN(II)2CYS6 TRANSCRIPTION FACTOR (EUROFUNG)-RELATED"/>
    <property type="match status" value="1"/>
</dbReference>
<dbReference type="PROSITE" id="PS50048">
    <property type="entry name" value="ZN2_CY6_FUNGAL_2"/>
    <property type="match status" value="1"/>
</dbReference>
<dbReference type="EMBL" id="JPDN02000064">
    <property type="protein sequence ID" value="PON20638.1"/>
    <property type="molecule type" value="Genomic_DNA"/>
</dbReference>
<evidence type="ECO:0000313" key="5">
    <source>
        <dbReference type="Proteomes" id="UP000054821"/>
    </source>
</evidence>
<dbReference type="AlphaFoldDB" id="A0A2P4Z8M1"/>
<dbReference type="SMART" id="SM00066">
    <property type="entry name" value="GAL4"/>
    <property type="match status" value="1"/>
</dbReference>
<sequence length="557" mass="61624">MSQTKVTGRKFPMPPAKVACLPCRSARTRCDGEQPCYGCKIRDRVCSYMPSNRGGSRRKRVQKGHVAEDELSRSPPTQLLALESIEHLAIPGAGLKQPETIEEQGQSYKKDETLSITSLAGGHGARVYENEQEILALSAILALIPLPQEARCASAACISFRKSLAQRFAQAALQRVDADSELLDFISGRHVSSAAVAGQFSIPRDPLHPQAPVELESILALLLLSNYEHTERGNLLKMTARASQALIIAKNMSLHRLGLENDNFSEAKRRAWWMTYFCAHLCSVVRQSAWLIFLDALRIGVASVKFTSSYNEQLNSHADMSAINEQMKLLDRWVLQVSNRAESYVPVSGSVELDPAYESATAQVMRRLSRIRLSSTRIRLHRFQAFSDIPLFSENHCDLKKANSFNTPVNISIETNIAPYDMLQSSAFTYDQSTDICVSSALTIARQLQRLPFPSTSIGINSPRAMPTCTCCAMQASYVLLMQFYKLHAAHAQPILGDLSEDIERTVDELRHGLEDIMSAMNNFATAFEAIAGMRDEIGIAFCIAFPYISAVPSNAG</sequence>
<dbReference type="InterPro" id="IPR001138">
    <property type="entry name" value="Zn2Cys6_DnaBD"/>
</dbReference>
<dbReference type="PROSITE" id="PS00463">
    <property type="entry name" value="ZN2_CY6_FUNGAL_1"/>
    <property type="match status" value="1"/>
</dbReference>
<dbReference type="Pfam" id="PF00172">
    <property type="entry name" value="Zn_clus"/>
    <property type="match status" value="1"/>
</dbReference>
<gene>
    <name evidence="4" type="ORF">TGAM01_v210512</name>
</gene>
<dbReference type="CDD" id="cd00067">
    <property type="entry name" value="GAL4"/>
    <property type="match status" value="1"/>
</dbReference>
<evidence type="ECO:0000313" key="4">
    <source>
        <dbReference type="EMBL" id="PON20638.1"/>
    </source>
</evidence>
<comment type="caution">
    <text evidence="4">The sequence shown here is derived from an EMBL/GenBank/DDBJ whole genome shotgun (WGS) entry which is preliminary data.</text>
</comment>
<accession>A0A2P4Z8M1</accession>
<dbReference type="CDD" id="cd12148">
    <property type="entry name" value="fungal_TF_MHR"/>
    <property type="match status" value="1"/>
</dbReference>
<feature type="region of interest" description="Disordered" evidence="2">
    <location>
        <begin position="52"/>
        <end position="73"/>
    </location>
</feature>
<evidence type="ECO:0000256" key="2">
    <source>
        <dbReference type="SAM" id="MobiDB-lite"/>
    </source>
</evidence>
<dbReference type="Proteomes" id="UP000054821">
    <property type="component" value="Unassembled WGS sequence"/>
</dbReference>
<proteinExistence type="predicted"/>
<evidence type="ECO:0000256" key="1">
    <source>
        <dbReference type="ARBA" id="ARBA00023242"/>
    </source>
</evidence>
<keyword evidence="5" id="KW-1185">Reference proteome</keyword>
<dbReference type="GeneID" id="29989683"/>
<dbReference type="InterPro" id="IPR036864">
    <property type="entry name" value="Zn2-C6_fun-type_DNA-bd_sf"/>
</dbReference>
<keyword evidence="1" id="KW-0539">Nucleus</keyword>
<dbReference type="Gene3D" id="4.10.240.10">
    <property type="entry name" value="Zn(2)-C6 fungal-type DNA-binding domain"/>
    <property type="match status" value="1"/>
</dbReference>
<protein>
    <recommendedName>
        <fullName evidence="3">Zn(2)-C6 fungal-type domain-containing protein</fullName>
    </recommendedName>
</protein>
<dbReference type="GO" id="GO:0000981">
    <property type="term" value="F:DNA-binding transcription factor activity, RNA polymerase II-specific"/>
    <property type="evidence" value="ECO:0007669"/>
    <property type="project" value="InterPro"/>
</dbReference>
<dbReference type="PANTHER" id="PTHR47431:SF5">
    <property type="entry name" value="ZN(II)2CYS6 TRANSCRIPTION FACTOR (EUROFUNG)"/>
    <property type="match status" value="1"/>
</dbReference>
<organism evidence="4 5">
    <name type="scientific">Trichoderma gamsii</name>
    <dbReference type="NCBI Taxonomy" id="398673"/>
    <lineage>
        <taxon>Eukaryota</taxon>
        <taxon>Fungi</taxon>
        <taxon>Dikarya</taxon>
        <taxon>Ascomycota</taxon>
        <taxon>Pezizomycotina</taxon>
        <taxon>Sordariomycetes</taxon>
        <taxon>Hypocreomycetidae</taxon>
        <taxon>Hypocreales</taxon>
        <taxon>Hypocreaceae</taxon>
        <taxon>Trichoderma</taxon>
    </lineage>
</organism>
<reference evidence="4 5" key="1">
    <citation type="journal article" date="2016" name="Genome Announc.">
        <title>Draft Whole-Genome Sequence of Trichoderma gamsii T6085, a Promising Biocontrol Agent of Fusarium Head Blight on Wheat.</title>
        <authorList>
            <person name="Baroncelli R."/>
            <person name="Zapparata A."/>
            <person name="Piaggeschi G."/>
            <person name="Sarrocco S."/>
            <person name="Vannacci G."/>
        </authorList>
    </citation>
    <scope>NUCLEOTIDE SEQUENCE [LARGE SCALE GENOMIC DNA]</scope>
    <source>
        <strain evidence="4 5">T6085</strain>
    </source>
</reference>